<dbReference type="InterPro" id="IPR032466">
    <property type="entry name" value="Metal_Hydrolase"/>
</dbReference>
<keyword evidence="2" id="KW-0378">Hydrolase</keyword>
<dbReference type="Pfam" id="PF07969">
    <property type="entry name" value="Amidohydro_3"/>
    <property type="match status" value="1"/>
</dbReference>
<dbReference type="Gene3D" id="2.30.40.10">
    <property type="entry name" value="Urease, subunit C, domain 1"/>
    <property type="match status" value="1"/>
</dbReference>
<dbReference type="SUPFAM" id="SSF51338">
    <property type="entry name" value="Composite domain of metallo-dependent hydrolases"/>
    <property type="match status" value="1"/>
</dbReference>
<reference evidence="2 3" key="1">
    <citation type="journal article" date="2018" name="Mol. Biol. Evol.">
        <title>Broad Genomic Sampling Reveals a Smut Pathogenic Ancestry of the Fungal Clade Ustilaginomycotina.</title>
        <authorList>
            <person name="Kijpornyongpan T."/>
            <person name="Mondo S.J."/>
            <person name="Barry K."/>
            <person name="Sandor L."/>
            <person name="Lee J."/>
            <person name="Lipzen A."/>
            <person name="Pangilinan J."/>
            <person name="LaButti K."/>
            <person name="Hainaut M."/>
            <person name="Henrissat B."/>
            <person name="Grigoriev I.V."/>
            <person name="Spatafora J.W."/>
            <person name="Aime M.C."/>
        </authorList>
    </citation>
    <scope>NUCLEOTIDE SEQUENCE [LARGE SCALE GENOMIC DNA]</scope>
    <source>
        <strain evidence="2 3">MCA 4186</strain>
    </source>
</reference>
<dbReference type="PANTHER" id="PTHR22642:SF2">
    <property type="entry name" value="PROTEIN LONG AFTER FAR-RED 3"/>
    <property type="match status" value="1"/>
</dbReference>
<dbReference type="EMBL" id="KZ819287">
    <property type="protein sequence ID" value="PWN99867.1"/>
    <property type="molecule type" value="Genomic_DNA"/>
</dbReference>
<dbReference type="CDD" id="cd01300">
    <property type="entry name" value="YtcJ_like"/>
    <property type="match status" value="1"/>
</dbReference>
<evidence type="ECO:0000313" key="3">
    <source>
        <dbReference type="Proteomes" id="UP000245946"/>
    </source>
</evidence>
<dbReference type="AlphaFoldDB" id="A0A316ZDM1"/>
<dbReference type="InterPro" id="IPR011059">
    <property type="entry name" value="Metal-dep_hydrolase_composite"/>
</dbReference>
<dbReference type="Gene3D" id="3.20.20.140">
    <property type="entry name" value="Metal-dependent hydrolases"/>
    <property type="match status" value="1"/>
</dbReference>
<gene>
    <name evidence="2" type="ORF">FA09DRAFT_294940</name>
</gene>
<dbReference type="RefSeq" id="XP_025600146.1">
    <property type="nucleotide sequence ID" value="XM_025740096.1"/>
</dbReference>
<feature type="non-terminal residue" evidence="2">
    <location>
        <position position="1"/>
    </location>
</feature>
<dbReference type="SUPFAM" id="SSF51556">
    <property type="entry name" value="Metallo-dependent hydrolases"/>
    <property type="match status" value="1"/>
</dbReference>
<dbReference type="OrthoDB" id="3501663at2759"/>
<accession>A0A316ZDM1</accession>
<dbReference type="GO" id="GO:0016810">
    <property type="term" value="F:hydrolase activity, acting on carbon-nitrogen (but not peptide) bonds"/>
    <property type="evidence" value="ECO:0007669"/>
    <property type="project" value="InterPro"/>
</dbReference>
<dbReference type="GeneID" id="37267642"/>
<dbReference type="STRING" id="58919.A0A316ZDM1"/>
<evidence type="ECO:0000259" key="1">
    <source>
        <dbReference type="Pfam" id="PF07969"/>
    </source>
</evidence>
<feature type="domain" description="Amidohydrolase 3" evidence="1">
    <location>
        <begin position="2"/>
        <end position="491"/>
    </location>
</feature>
<protein>
    <submittedName>
        <fullName evidence="2">Amidohydrolase family protein</fullName>
    </submittedName>
</protein>
<proteinExistence type="predicted"/>
<dbReference type="InterPro" id="IPR013108">
    <property type="entry name" value="Amidohydro_3"/>
</dbReference>
<name>A0A316ZDM1_9BASI</name>
<dbReference type="InterPro" id="IPR033932">
    <property type="entry name" value="YtcJ-like"/>
</dbReference>
<dbReference type="Proteomes" id="UP000245946">
    <property type="component" value="Unassembled WGS sequence"/>
</dbReference>
<keyword evidence="3" id="KW-1185">Reference proteome</keyword>
<dbReference type="PANTHER" id="PTHR22642">
    <property type="entry name" value="IMIDAZOLONEPROPIONASE"/>
    <property type="match status" value="1"/>
</dbReference>
<dbReference type="Gene3D" id="3.10.310.70">
    <property type="match status" value="1"/>
</dbReference>
<sequence length="495" mass="54184">AVLPGLHDAHGHVLDQGWALESVNLVGARSVEEVRLRIEQHLAARPELEADRERWIEGIGWDQTLWDPPVFPSASDLRSVLLDGRRIALRRVDVHALWLSERALGEVEAAGLPQPGVDIPGGLVLRDAAGRPTGVLIDKAMDYALNVIPPWTDTDRRRFLAAASESLLSVGITSVGDAAVDLPSLRFFRDADERGELALRFYGMLACPTSSPRCSDSASAAGFPLLPRHAASRLTVRTVKLFADGALGSWGSAMWAPYADRPAERGLMLIEPNDLRALVAHWLDAGWQVATHCIGDRANSLVLDAYEALLSARPQQDLRLRVEHAQILRLNDTSRFGQLGVVASMQPTHATSDMGYVEKRLGAERMLGAYPWQSVLRGGGILAFGSDFPVELPNPFHGLYSAITRLDAEGHSPSGPGGWLPHERLSRADALHAFTYAAAYAQFEEQRTGSLERGRRADLVVVDRDIMDEATTPKQLRETQVLATIIDGRTVWTRA</sequence>
<evidence type="ECO:0000313" key="2">
    <source>
        <dbReference type="EMBL" id="PWN99867.1"/>
    </source>
</evidence>
<organism evidence="2 3">
    <name type="scientific">Tilletiopsis washingtonensis</name>
    <dbReference type="NCBI Taxonomy" id="58919"/>
    <lineage>
        <taxon>Eukaryota</taxon>
        <taxon>Fungi</taxon>
        <taxon>Dikarya</taxon>
        <taxon>Basidiomycota</taxon>
        <taxon>Ustilaginomycotina</taxon>
        <taxon>Exobasidiomycetes</taxon>
        <taxon>Entylomatales</taxon>
        <taxon>Entylomatales incertae sedis</taxon>
        <taxon>Tilletiopsis</taxon>
    </lineage>
</organism>